<name>A0A2W5P3T2_9SPHN</name>
<evidence type="ECO:0000259" key="1">
    <source>
        <dbReference type="SMART" id="SM00953"/>
    </source>
</evidence>
<reference evidence="2 3" key="1">
    <citation type="submission" date="2017-08" db="EMBL/GenBank/DDBJ databases">
        <title>Infants hospitalized years apart are colonized by the same room-sourced microbial strains.</title>
        <authorList>
            <person name="Brooks B."/>
            <person name="Olm M.R."/>
            <person name="Firek B.A."/>
            <person name="Baker R."/>
            <person name="Thomas B.C."/>
            <person name="Morowitz M.J."/>
            <person name="Banfield J.F."/>
        </authorList>
    </citation>
    <scope>NUCLEOTIDE SEQUENCE [LARGE SCALE GENOMIC DNA]</scope>
    <source>
        <strain evidence="2">S2_005_002_R2_33</strain>
    </source>
</reference>
<accession>A0A2W5P3T2</accession>
<dbReference type="InterPro" id="IPR014914">
    <property type="entry name" value="RES_dom"/>
</dbReference>
<dbReference type="EMBL" id="QFPX01000001">
    <property type="protein sequence ID" value="PZQ57505.1"/>
    <property type="molecule type" value="Genomic_DNA"/>
</dbReference>
<feature type="domain" description="RES" evidence="1">
    <location>
        <begin position="160"/>
        <end position="325"/>
    </location>
</feature>
<proteinExistence type="predicted"/>
<protein>
    <submittedName>
        <fullName evidence="2">RES domain-containing protein</fullName>
    </submittedName>
</protein>
<comment type="caution">
    <text evidence="2">The sequence shown here is derived from an EMBL/GenBank/DDBJ whole genome shotgun (WGS) entry which is preliminary data.</text>
</comment>
<organism evidence="2 3">
    <name type="scientific">Novosphingobium pentaromativorans</name>
    <dbReference type="NCBI Taxonomy" id="205844"/>
    <lineage>
        <taxon>Bacteria</taxon>
        <taxon>Pseudomonadati</taxon>
        <taxon>Pseudomonadota</taxon>
        <taxon>Alphaproteobacteria</taxon>
        <taxon>Sphingomonadales</taxon>
        <taxon>Sphingomonadaceae</taxon>
        <taxon>Novosphingobium</taxon>
    </lineage>
</organism>
<gene>
    <name evidence="2" type="ORF">DI555_00820</name>
</gene>
<dbReference type="SMART" id="SM00953">
    <property type="entry name" value="RES"/>
    <property type="match status" value="1"/>
</dbReference>
<dbReference type="Proteomes" id="UP000249082">
    <property type="component" value="Unassembled WGS sequence"/>
</dbReference>
<evidence type="ECO:0000313" key="2">
    <source>
        <dbReference type="EMBL" id="PZQ57505.1"/>
    </source>
</evidence>
<dbReference type="AlphaFoldDB" id="A0A2W5P3T2"/>
<dbReference type="Pfam" id="PF08808">
    <property type="entry name" value="RES"/>
    <property type="match status" value="1"/>
</dbReference>
<sequence>MPIGAVAQIVDPVLRGLYQVASHDDTRSLDDGSPLAPVLRDLTQAEDDSIFEALAGALESANDREAFYGADRLYALQPASAGEHLPNWQAFQRSLMFTSRFFNPDAEQVLNEIFRGVQQLRDAERRGPVYMIEPGMDDALIHRARIANAPEEAQRIRANPAQELGPPPEHLRKAGRLNPSGIQAFYGAFDLPTCIAELRPSVGGRVMSAQFALTRPICVLDTTRFANNPRGVNYFAPGALARARQWHFMKTFMAEIARPVFPGDEHLHYLPTQAVAEFLNRRFQISFAGAKRGIDAVIFRSAQRPEGRNIVILGDAAIVGMPGGAKPRVPEAGHGQDWLDQAAQQARAEKPAGLIALPETLRWTRITGAQFTSEEVLEDAPDTH</sequence>
<evidence type="ECO:0000313" key="3">
    <source>
        <dbReference type="Proteomes" id="UP000249082"/>
    </source>
</evidence>